<comment type="caution">
    <text evidence="1">The sequence shown here is derived from an EMBL/GenBank/DDBJ whole genome shotgun (WGS) entry which is preliminary data.</text>
</comment>
<organism evidence="1 2">
    <name type="scientific">Alectoria fallacina</name>
    <dbReference type="NCBI Taxonomy" id="1903189"/>
    <lineage>
        <taxon>Eukaryota</taxon>
        <taxon>Fungi</taxon>
        <taxon>Dikarya</taxon>
        <taxon>Ascomycota</taxon>
        <taxon>Pezizomycotina</taxon>
        <taxon>Lecanoromycetes</taxon>
        <taxon>OSLEUM clade</taxon>
        <taxon>Lecanoromycetidae</taxon>
        <taxon>Lecanorales</taxon>
        <taxon>Lecanorineae</taxon>
        <taxon>Parmeliaceae</taxon>
        <taxon>Alectoria</taxon>
    </lineage>
</organism>
<dbReference type="Proteomes" id="UP000664203">
    <property type="component" value="Unassembled WGS sequence"/>
</dbReference>
<keyword evidence="2" id="KW-1185">Reference proteome</keyword>
<dbReference type="OrthoDB" id="5284003at2759"/>
<dbReference type="AlphaFoldDB" id="A0A8H3ELK7"/>
<gene>
    <name evidence="1" type="ORF">ALECFALPRED_002613</name>
</gene>
<reference evidence="1" key="1">
    <citation type="submission" date="2021-03" db="EMBL/GenBank/DDBJ databases">
        <authorList>
            <person name="Tagirdzhanova G."/>
        </authorList>
    </citation>
    <scope>NUCLEOTIDE SEQUENCE</scope>
</reference>
<evidence type="ECO:0000313" key="1">
    <source>
        <dbReference type="EMBL" id="CAF9906718.1"/>
    </source>
</evidence>
<accession>A0A8H3ELK7</accession>
<name>A0A8H3ELK7_9LECA</name>
<protein>
    <submittedName>
        <fullName evidence="1">Uncharacterized protein</fullName>
    </submittedName>
</protein>
<proteinExistence type="predicted"/>
<sequence length="109" mass="12179">MRIYQNQLQRIAQQTFGASDIEAQCWGLGHRSMLAILAFGANGESWYGEPYDDIRLNQILFTRGAVIDALGRTTMLAVKTLWKDICYIEPESDILTHSLYQIAGVDGGP</sequence>
<evidence type="ECO:0000313" key="2">
    <source>
        <dbReference type="Proteomes" id="UP000664203"/>
    </source>
</evidence>
<dbReference type="EMBL" id="CAJPDR010000018">
    <property type="protein sequence ID" value="CAF9906718.1"/>
    <property type="molecule type" value="Genomic_DNA"/>
</dbReference>